<evidence type="ECO:0000313" key="1">
    <source>
        <dbReference type="EMBL" id="DAE09225.1"/>
    </source>
</evidence>
<accession>A0A8S5PRZ0</accession>
<proteinExistence type="predicted"/>
<dbReference type="EMBL" id="BK015484">
    <property type="protein sequence ID" value="DAE09225.1"/>
    <property type="molecule type" value="Genomic_DNA"/>
</dbReference>
<organism evidence="1">
    <name type="scientific">Siphoviridae sp. ctkJH11</name>
    <dbReference type="NCBI Taxonomy" id="2825641"/>
    <lineage>
        <taxon>Viruses</taxon>
        <taxon>Duplodnaviria</taxon>
        <taxon>Heunggongvirae</taxon>
        <taxon>Uroviricota</taxon>
        <taxon>Caudoviricetes</taxon>
    </lineage>
</organism>
<name>A0A8S5PRZ0_9CAUD</name>
<protein>
    <submittedName>
        <fullName evidence="1">Uncharacterized protein</fullName>
    </submittedName>
</protein>
<reference evidence="1" key="1">
    <citation type="journal article" date="2021" name="Proc. Natl. Acad. Sci. U.S.A.">
        <title>A Catalog of Tens of Thousands of Viruses from Human Metagenomes Reveals Hidden Associations with Chronic Diseases.</title>
        <authorList>
            <person name="Tisza M.J."/>
            <person name="Buck C.B."/>
        </authorList>
    </citation>
    <scope>NUCLEOTIDE SEQUENCE</scope>
    <source>
        <strain evidence="1">CtkJH11</strain>
    </source>
</reference>
<sequence length="61" mass="7185">MSILGFFKKHEKIETYEKRTAPMAKIIPFPEKEKKEKKGLEELKFIDITHPVKKSARLGNR</sequence>